<feature type="signal peptide" evidence="2">
    <location>
        <begin position="1"/>
        <end position="22"/>
    </location>
</feature>
<comment type="caution">
    <text evidence="3">The sequence shown here is derived from an EMBL/GenBank/DDBJ whole genome shotgun (WGS) entry which is preliminary data.</text>
</comment>
<feature type="region of interest" description="Disordered" evidence="1">
    <location>
        <begin position="31"/>
        <end position="60"/>
    </location>
</feature>
<dbReference type="OrthoDB" id="9914204at2"/>
<dbReference type="PROSITE" id="PS51257">
    <property type="entry name" value="PROKAR_LIPOPROTEIN"/>
    <property type="match status" value="1"/>
</dbReference>
<dbReference type="RefSeq" id="WP_146855646.1">
    <property type="nucleotide sequence ID" value="NZ_BAAAHR010000007.1"/>
</dbReference>
<sequence length="247" mass="25218">MRTLWGITSAAAVTMSVMTVLVGCTAQEAPASSSSSTTSAAPSQTSAPSAPGDGATDADGTADALAAVDTIVVSATQLSLREADTEVAAIGLVGTSLDDAVETLSGVLGEPRSSDLAAASCVRAQTAWAWGDTTRIGTADLFTDDGTLSFGTNETAVATSDGRTVRIETPTGEAVGDSVESLDDAFASTVKDDFPSVPEQELLSIVYDLVRNPQVDDGSWRPYGASVYSEKGVIHSIMGPNEIKSDC</sequence>
<evidence type="ECO:0000256" key="1">
    <source>
        <dbReference type="SAM" id="MobiDB-lite"/>
    </source>
</evidence>
<keyword evidence="2" id="KW-0732">Signal</keyword>
<evidence type="ECO:0008006" key="5">
    <source>
        <dbReference type="Google" id="ProtNLM"/>
    </source>
</evidence>
<dbReference type="AlphaFoldDB" id="A0A7W3JK38"/>
<name>A0A7W3JK38_9MICO</name>
<evidence type="ECO:0000313" key="4">
    <source>
        <dbReference type="Proteomes" id="UP000522688"/>
    </source>
</evidence>
<proteinExistence type="predicted"/>
<dbReference type="EMBL" id="JACGWW010000003">
    <property type="protein sequence ID" value="MBA8814225.1"/>
    <property type="molecule type" value="Genomic_DNA"/>
</dbReference>
<protein>
    <recommendedName>
        <fullName evidence="5">Lipoprotein</fullName>
    </recommendedName>
</protein>
<organism evidence="3 4">
    <name type="scientific">Frigoribacterium faeni</name>
    <dbReference type="NCBI Taxonomy" id="145483"/>
    <lineage>
        <taxon>Bacteria</taxon>
        <taxon>Bacillati</taxon>
        <taxon>Actinomycetota</taxon>
        <taxon>Actinomycetes</taxon>
        <taxon>Micrococcales</taxon>
        <taxon>Microbacteriaceae</taxon>
        <taxon>Frigoribacterium</taxon>
    </lineage>
</organism>
<accession>A0A7W3JK38</accession>
<reference evidence="3 4" key="1">
    <citation type="submission" date="2020-07" db="EMBL/GenBank/DDBJ databases">
        <title>Sequencing the genomes of 1000 actinobacteria strains.</title>
        <authorList>
            <person name="Klenk H.-P."/>
        </authorList>
    </citation>
    <scope>NUCLEOTIDE SEQUENCE [LARGE SCALE GENOMIC DNA]</scope>
    <source>
        <strain evidence="3 4">DSM 10309</strain>
    </source>
</reference>
<evidence type="ECO:0000313" key="3">
    <source>
        <dbReference type="EMBL" id="MBA8814225.1"/>
    </source>
</evidence>
<gene>
    <name evidence="3" type="ORF">FB463_002491</name>
</gene>
<dbReference type="Proteomes" id="UP000522688">
    <property type="component" value="Unassembled WGS sequence"/>
</dbReference>
<feature type="chain" id="PRO_5038603241" description="Lipoprotein" evidence="2">
    <location>
        <begin position="23"/>
        <end position="247"/>
    </location>
</feature>
<evidence type="ECO:0000256" key="2">
    <source>
        <dbReference type="SAM" id="SignalP"/>
    </source>
</evidence>